<dbReference type="SMART" id="SM00022">
    <property type="entry name" value="PLAc"/>
    <property type="match status" value="1"/>
</dbReference>
<dbReference type="InterPro" id="IPR002642">
    <property type="entry name" value="LysoPLipase_cat_dom"/>
</dbReference>
<organism evidence="10">
    <name type="scientific">Fusarium oxysporum f. sp. melonis 26406</name>
    <dbReference type="NCBI Taxonomy" id="1089452"/>
    <lineage>
        <taxon>Eukaryota</taxon>
        <taxon>Fungi</taxon>
        <taxon>Dikarya</taxon>
        <taxon>Ascomycota</taxon>
        <taxon>Pezizomycotina</taxon>
        <taxon>Sordariomycetes</taxon>
        <taxon>Hypocreomycetidae</taxon>
        <taxon>Hypocreales</taxon>
        <taxon>Nectriaceae</taxon>
        <taxon>Fusarium</taxon>
        <taxon>Fusarium oxysporum species complex</taxon>
    </lineage>
</organism>
<sequence>MPIIVVIERTTGQPQIASNSTIVEFSPWETGSYDPELAAFAPLKHVGSDFDNGTIKRNGDCIAGVDNAGFVIGTSSSLFNQAFLQIGKAEDVPDTLLDAINNTLEDIGEENRDIASWPNPFYKYNPRNNSNADSTILALVDGGEDLQNMPLHPLILSDRQVDVIFAVDGSADTKTQWPNASSQKSHIKILLSILALTKSRPSSGATQDSNNSSGPLIVYLPIAPYTYQSNFTTFDLEYSNADRNEIIRNGYNVATMGNGTVDSDWPPCVGCAILARSLARTDTKYHPNVQIALGSTVGTVRRTRRRRGHMSRSRLSPVA</sequence>
<comment type="similarity">
    <text evidence="1 7">Belongs to the lysophospholipase family.</text>
</comment>
<proteinExistence type="inferred from homology"/>
<dbReference type="Pfam" id="PF01735">
    <property type="entry name" value="PLA2_B"/>
    <property type="match status" value="2"/>
</dbReference>
<protein>
    <recommendedName>
        <fullName evidence="7">Lysophospholipase</fullName>
        <ecNumber evidence="7">3.1.1.5</ecNumber>
    </recommendedName>
</protein>
<dbReference type="GO" id="GO:0004622">
    <property type="term" value="F:phosphatidylcholine lysophospholipase activity"/>
    <property type="evidence" value="ECO:0007669"/>
    <property type="project" value="UniProtKB-EC"/>
</dbReference>
<reference evidence="10" key="2">
    <citation type="submission" date="2014-02" db="EMBL/GenBank/DDBJ databases">
        <title>Annotation of the Genome Sequence of Fusarium oxysporum f. sp. melonis 26406.</title>
        <authorList>
            <consortium name="The Broad Institute Genomics Platform"/>
            <person name="Ma L.-J."/>
            <person name="Corby-Kistler H."/>
            <person name="Broz K."/>
            <person name="Gale L.R."/>
            <person name="Jonkers W."/>
            <person name="O'Donnell K."/>
            <person name="Ploetz R."/>
            <person name="Steinberg C."/>
            <person name="Schwartz D.C."/>
            <person name="VanEtten H."/>
            <person name="Zhou S."/>
            <person name="Young S.K."/>
            <person name="Zeng Q."/>
            <person name="Gargeya S."/>
            <person name="Fitzgerald M."/>
            <person name="Abouelleil A."/>
            <person name="Alvarado L."/>
            <person name="Chapman S.B."/>
            <person name="Gainer-Dewar J."/>
            <person name="Goldberg J."/>
            <person name="Griggs A."/>
            <person name="Gujja S."/>
            <person name="Hansen M."/>
            <person name="Howarth C."/>
            <person name="Imamovic A."/>
            <person name="Ireland A."/>
            <person name="Larimer J."/>
            <person name="McCowan C."/>
            <person name="Murphy C."/>
            <person name="Pearson M."/>
            <person name="Poon T.W."/>
            <person name="Priest M."/>
            <person name="Roberts A."/>
            <person name="Saif S."/>
            <person name="Shea T."/>
            <person name="Sykes S."/>
            <person name="Wortman J."/>
            <person name="Nusbaum C."/>
            <person name="Birren B."/>
        </authorList>
    </citation>
    <scope>NUCLEOTIDE SEQUENCE</scope>
    <source>
        <strain evidence="10">26406</strain>
    </source>
</reference>
<evidence type="ECO:0000256" key="7">
    <source>
        <dbReference type="RuleBase" id="RU362103"/>
    </source>
</evidence>
<keyword evidence="5" id="KW-0325">Glycoprotein</keyword>
<dbReference type="AlphaFoldDB" id="W9YVP1"/>
<dbReference type="Gene3D" id="3.40.1090.10">
    <property type="entry name" value="Cytosolic phospholipase A2 catalytic domain"/>
    <property type="match status" value="1"/>
</dbReference>
<dbReference type="HOGENOM" id="CLU_871668_0_0_1"/>
<dbReference type="GO" id="GO:0005783">
    <property type="term" value="C:endoplasmic reticulum"/>
    <property type="evidence" value="ECO:0007669"/>
    <property type="project" value="TreeGrafter"/>
</dbReference>
<dbReference type="EMBL" id="KI980686">
    <property type="protein sequence ID" value="EXK23629.1"/>
    <property type="molecule type" value="Genomic_DNA"/>
</dbReference>
<evidence type="ECO:0000256" key="5">
    <source>
        <dbReference type="ARBA" id="ARBA00023180"/>
    </source>
</evidence>
<keyword evidence="3 6" id="KW-0442">Lipid degradation</keyword>
<dbReference type="Proteomes" id="UP000030703">
    <property type="component" value="Unassembled WGS sequence"/>
</dbReference>
<dbReference type="PANTHER" id="PTHR10728">
    <property type="entry name" value="CYTOSOLIC PHOSPHOLIPASE A2"/>
    <property type="match status" value="1"/>
</dbReference>
<reference evidence="10" key="1">
    <citation type="submission" date="2012-04" db="EMBL/GenBank/DDBJ databases">
        <title>The Genome Sequence of Fusarium oxysporum melonis.</title>
        <authorList>
            <consortium name="The Broad Institute Genome Sequencing Platform"/>
            <person name="Ma L.-J."/>
            <person name="Gale L.R."/>
            <person name="Schwartz D.C."/>
            <person name="Zhou S."/>
            <person name="Corby-Kistler H."/>
            <person name="Young S.K."/>
            <person name="Zeng Q."/>
            <person name="Gargeya S."/>
            <person name="Fitzgerald M."/>
            <person name="Haas B."/>
            <person name="Abouelleil A."/>
            <person name="Alvarado L."/>
            <person name="Arachchi H.M."/>
            <person name="Berlin A."/>
            <person name="Brown A."/>
            <person name="Chapman S.B."/>
            <person name="Chen Z."/>
            <person name="Dunbar C."/>
            <person name="Freedman E."/>
            <person name="Gearin G."/>
            <person name="Goldberg J."/>
            <person name="Griggs A."/>
            <person name="Gujja S."/>
            <person name="Heiman D."/>
            <person name="Howarth C."/>
            <person name="Larson L."/>
            <person name="Lui A."/>
            <person name="MacDonald P.J.P."/>
            <person name="Montmayeur A."/>
            <person name="Murphy C."/>
            <person name="Neiman D."/>
            <person name="Pearson M."/>
            <person name="Priest M."/>
            <person name="Roberts A."/>
            <person name="Saif S."/>
            <person name="Shea T."/>
            <person name="Shenoy N."/>
            <person name="Sisk P."/>
            <person name="Stolte C."/>
            <person name="Sykes S."/>
            <person name="Wortman J."/>
            <person name="Nusbaum C."/>
            <person name="Birren B."/>
        </authorList>
    </citation>
    <scope>NUCLEOTIDE SEQUENCE</scope>
    <source>
        <strain evidence="10">26406</strain>
    </source>
</reference>
<dbReference type="PROSITE" id="PS51210">
    <property type="entry name" value="PLA2C"/>
    <property type="match status" value="1"/>
</dbReference>
<accession>W9YVP1</accession>
<evidence type="ECO:0000313" key="10">
    <source>
        <dbReference type="EMBL" id="EXK23629.1"/>
    </source>
</evidence>
<dbReference type="PANTHER" id="PTHR10728:SF62">
    <property type="entry name" value="LYSOPHOSPHOLIPASE"/>
    <property type="match status" value="1"/>
</dbReference>
<feature type="domain" description="PLA2c" evidence="9">
    <location>
        <begin position="1"/>
        <end position="303"/>
    </location>
</feature>
<evidence type="ECO:0000256" key="4">
    <source>
        <dbReference type="ARBA" id="ARBA00023098"/>
    </source>
</evidence>
<evidence type="ECO:0000256" key="8">
    <source>
        <dbReference type="SAM" id="MobiDB-lite"/>
    </source>
</evidence>
<gene>
    <name evidence="10" type="ORF">FOMG_19611</name>
</gene>
<evidence type="ECO:0000256" key="1">
    <source>
        <dbReference type="ARBA" id="ARBA00008780"/>
    </source>
</evidence>
<evidence type="ECO:0000256" key="6">
    <source>
        <dbReference type="PROSITE-ProRule" id="PRU00555"/>
    </source>
</evidence>
<evidence type="ECO:0000256" key="2">
    <source>
        <dbReference type="ARBA" id="ARBA00022801"/>
    </source>
</evidence>
<dbReference type="VEuPathDB" id="FungiDB:FOMG_19611"/>
<dbReference type="GO" id="GO:0005829">
    <property type="term" value="C:cytosol"/>
    <property type="evidence" value="ECO:0007669"/>
    <property type="project" value="TreeGrafter"/>
</dbReference>
<feature type="compositionally biased region" description="Basic residues" evidence="8">
    <location>
        <begin position="301"/>
        <end position="312"/>
    </location>
</feature>
<name>W9YVP1_FUSOX</name>
<dbReference type="GO" id="GO:0004623">
    <property type="term" value="F:phospholipase A2 activity"/>
    <property type="evidence" value="ECO:0007669"/>
    <property type="project" value="TreeGrafter"/>
</dbReference>
<dbReference type="SUPFAM" id="SSF52151">
    <property type="entry name" value="FabD/lysophospholipase-like"/>
    <property type="match status" value="1"/>
</dbReference>
<keyword evidence="2 6" id="KW-0378">Hydrolase</keyword>
<dbReference type="EC" id="3.1.1.5" evidence="7"/>
<comment type="catalytic activity">
    <reaction evidence="7">
        <text>a 1-acyl-sn-glycero-3-phosphocholine + H2O = sn-glycerol 3-phosphocholine + a fatty acid + H(+)</text>
        <dbReference type="Rhea" id="RHEA:15177"/>
        <dbReference type="ChEBI" id="CHEBI:15377"/>
        <dbReference type="ChEBI" id="CHEBI:15378"/>
        <dbReference type="ChEBI" id="CHEBI:16870"/>
        <dbReference type="ChEBI" id="CHEBI:28868"/>
        <dbReference type="ChEBI" id="CHEBI:58168"/>
        <dbReference type="EC" id="3.1.1.5"/>
    </reaction>
</comment>
<evidence type="ECO:0000256" key="3">
    <source>
        <dbReference type="ARBA" id="ARBA00022963"/>
    </source>
</evidence>
<feature type="region of interest" description="Disordered" evidence="8">
    <location>
        <begin position="300"/>
        <end position="319"/>
    </location>
</feature>
<evidence type="ECO:0000259" key="9">
    <source>
        <dbReference type="PROSITE" id="PS51210"/>
    </source>
</evidence>
<dbReference type="InterPro" id="IPR016035">
    <property type="entry name" value="Acyl_Trfase/lysoPLipase"/>
</dbReference>
<dbReference type="GO" id="GO:0046475">
    <property type="term" value="P:glycerophospholipid catabolic process"/>
    <property type="evidence" value="ECO:0007669"/>
    <property type="project" value="TreeGrafter"/>
</dbReference>
<keyword evidence="4 6" id="KW-0443">Lipid metabolism</keyword>